<dbReference type="EMBL" id="BPQJ01000040">
    <property type="protein sequence ID" value="GJD65479.1"/>
    <property type="molecule type" value="Genomic_DNA"/>
</dbReference>
<dbReference type="Proteomes" id="UP001055286">
    <property type="component" value="Unassembled WGS sequence"/>
</dbReference>
<evidence type="ECO:0000256" key="1">
    <source>
        <dbReference type="SAM" id="MobiDB-lite"/>
    </source>
</evidence>
<reference evidence="2" key="2">
    <citation type="submission" date="2021-08" db="EMBL/GenBank/DDBJ databases">
        <authorList>
            <person name="Tani A."/>
            <person name="Ola A."/>
            <person name="Ogura Y."/>
            <person name="Katsura K."/>
            <person name="Hayashi T."/>
        </authorList>
    </citation>
    <scope>NUCLEOTIDE SEQUENCE</scope>
    <source>
        <strain evidence="2">JCM 32048</strain>
    </source>
</reference>
<name>A0AA37HH64_9HYPH</name>
<evidence type="ECO:0000313" key="2">
    <source>
        <dbReference type="EMBL" id="GJD65479.1"/>
    </source>
</evidence>
<proteinExistence type="predicted"/>
<sequence length="261" mass="29717">MGGRETDRRAARPGLWRIWPLRVRLRLPPLRLRSCRGRGRGGCRVCSHRRGQWQRLRRLRLFRRVCGRLPSLLRRRPPMTRRAQSSARMGDDPHERGSFLDTLPHGRMATPHGRMTTKGNPNLRSRLARVIRHGQPEADGDHPTAEEGRGPFGLAAVRKGLVDAGRESHDDDCLSRLPRARRREHDSALRPRREGRWRSARARRRWLAPSIHSRVAHSTASKQCHGPRRWIARALNRPLIVPAGAAVVDPHKLVGHGVEGA</sequence>
<organism evidence="2 3">
    <name type="scientific">Methylobacterium frigidaeris</name>
    <dbReference type="NCBI Taxonomy" id="2038277"/>
    <lineage>
        <taxon>Bacteria</taxon>
        <taxon>Pseudomonadati</taxon>
        <taxon>Pseudomonadota</taxon>
        <taxon>Alphaproteobacteria</taxon>
        <taxon>Hyphomicrobiales</taxon>
        <taxon>Methylobacteriaceae</taxon>
        <taxon>Methylobacterium</taxon>
    </lineage>
</organism>
<keyword evidence="3" id="KW-1185">Reference proteome</keyword>
<protein>
    <submittedName>
        <fullName evidence="2">Uncharacterized protein</fullName>
    </submittedName>
</protein>
<feature type="compositionally biased region" description="Basic and acidic residues" evidence="1">
    <location>
        <begin position="89"/>
        <end position="98"/>
    </location>
</feature>
<gene>
    <name evidence="2" type="ORF">MPEAHAMD_5672</name>
</gene>
<dbReference type="AlphaFoldDB" id="A0AA37HH64"/>
<accession>A0AA37HH64</accession>
<reference evidence="2" key="1">
    <citation type="journal article" date="2016" name="Front. Microbiol.">
        <title>Genome Sequence of the Piezophilic, Mesophilic Sulfate-Reducing Bacterium Desulfovibrio indicus J2T.</title>
        <authorList>
            <person name="Cao J."/>
            <person name="Maignien L."/>
            <person name="Shao Z."/>
            <person name="Alain K."/>
            <person name="Jebbar M."/>
        </authorList>
    </citation>
    <scope>NUCLEOTIDE SEQUENCE</scope>
    <source>
        <strain evidence="2">JCM 32048</strain>
    </source>
</reference>
<comment type="caution">
    <text evidence="2">The sequence shown here is derived from an EMBL/GenBank/DDBJ whole genome shotgun (WGS) entry which is preliminary data.</text>
</comment>
<feature type="region of interest" description="Disordered" evidence="1">
    <location>
        <begin position="77"/>
        <end position="122"/>
    </location>
</feature>
<evidence type="ECO:0000313" key="3">
    <source>
        <dbReference type="Proteomes" id="UP001055286"/>
    </source>
</evidence>